<proteinExistence type="inferred from homology"/>
<reference evidence="7" key="1">
    <citation type="submission" date="2019-08" db="EMBL/GenBank/DDBJ databases">
        <authorList>
            <person name="Kucharzyk K."/>
            <person name="Murdoch R.W."/>
            <person name="Higgins S."/>
            <person name="Loffler F."/>
        </authorList>
    </citation>
    <scope>NUCLEOTIDE SEQUENCE</scope>
</reference>
<evidence type="ECO:0000256" key="2">
    <source>
        <dbReference type="ARBA" id="ARBA00023015"/>
    </source>
</evidence>
<keyword evidence="3" id="KW-0731">Sigma factor</keyword>
<dbReference type="PANTHER" id="PTHR43133:SF8">
    <property type="entry name" value="RNA POLYMERASE SIGMA FACTOR HI_1459-RELATED"/>
    <property type="match status" value="1"/>
</dbReference>
<comment type="caution">
    <text evidence="7">The sequence shown here is derived from an EMBL/GenBank/DDBJ whole genome shotgun (WGS) entry which is preliminary data.</text>
</comment>
<dbReference type="NCBIfam" id="TIGR02937">
    <property type="entry name" value="sigma70-ECF"/>
    <property type="match status" value="1"/>
</dbReference>
<name>A0A644V6V1_9ZZZZ</name>
<dbReference type="Pfam" id="PF04542">
    <property type="entry name" value="Sigma70_r2"/>
    <property type="match status" value="1"/>
</dbReference>
<dbReference type="GO" id="GO:0006352">
    <property type="term" value="P:DNA-templated transcription initiation"/>
    <property type="evidence" value="ECO:0007669"/>
    <property type="project" value="InterPro"/>
</dbReference>
<dbReference type="SUPFAM" id="SSF88659">
    <property type="entry name" value="Sigma3 and sigma4 domains of RNA polymerase sigma factors"/>
    <property type="match status" value="1"/>
</dbReference>
<dbReference type="Gene3D" id="1.10.1740.10">
    <property type="match status" value="1"/>
</dbReference>
<dbReference type="AlphaFoldDB" id="A0A644V6V1"/>
<dbReference type="InterPro" id="IPR039425">
    <property type="entry name" value="RNA_pol_sigma-70-like"/>
</dbReference>
<feature type="domain" description="RNA polymerase sigma-70 region 2" evidence="6">
    <location>
        <begin position="42"/>
        <end position="109"/>
    </location>
</feature>
<evidence type="ECO:0000256" key="3">
    <source>
        <dbReference type="ARBA" id="ARBA00023082"/>
    </source>
</evidence>
<keyword evidence="5" id="KW-0804">Transcription</keyword>
<dbReference type="GO" id="GO:0016987">
    <property type="term" value="F:sigma factor activity"/>
    <property type="evidence" value="ECO:0007669"/>
    <property type="project" value="UniProtKB-KW"/>
</dbReference>
<protein>
    <recommendedName>
        <fullName evidence="6">RNA polymerase sigma-70 region 2 domain-containing protein</fullName>
    </recommendedName>
</protein>
<evidence type="ECO:0000259" key="6">
    <source>
        <dbReference type="Pfam" id="PF04542"/>
    </source>
</evidence>
<keyword evidence="2" id="KW-0805">Transcription regulation</keyword>
<evidence type="ECO:0000256" key="4">
    <source>
        <dbReference type="ARBA" id="ARBA00023125"/>
    </source>
</evidence>
<dbReference type="InterPro" id="IPR014284">
    <property type="entry name" value="RNA_pol_sigma-70_dom"/>
</dbReference>
<dbReference type="EMBL" id="VSSQ01000230">
    <property type="protein sequence ID" value="MPL86927.1"/>
    <property type="molecule type" value="Genomic_DNA"/>
</dbReference>
<organism evidence="7">
    <name type="scientific">bioreactor metagenome</name>
    <dbReference type="NCBI Taxonomy" id="1076179"/>
    <lineage>
        <taxon>unclassified sequences</taxon>
        <taxon>metagenomes</taxon>
        <taxon>ecological metagenomes</taxon>
    </lineage>
</organism>
<evidence type="ECO:0000256" key="1">
    <source>
        <dbReference type="ARBA" id="ARBA00010641"/>
    </source>
</evidence>
<dbReference type="InterPro" id="IPR013325">
    <property type="entry name" value="RNA_pol_sigma_r2"/>
</dbReference>
<keyword evidence="4" id="KW-0238">DNA-binding</keyword>
<accession>A0A644V6V1</accession>
<sequence length="218" mass="24923">MKEIKPPLSHLSIFGYNKQKPTEQAILNGVKNNDDTMYRFIYKNYFPGIRTMVLGFRSLALDAEDIFQDGLEIASRNVMEGRFKGESAFSTYLSGICRNICRKQLERADKLRAAAENAEAGDESTSATEELIDRITLLKEKMDEKCRQIIDLRFGLGRPDMNKSNEPGENHSVKFEDIAVMLGIEADNARQRFRRCIEKLREAVFSDTVWKNLVSTIN</sequence>
<dbReference type="SUPFAM" id="SSF88946">
    <property type="entry name" value="Sigma2 domain of RNA polymerase sigma factors"/>
    <property type="match status" value="1"/>
</dbReference>
<dbReference type="InterPro" id="IPR013324">
    <property type="entry name" value="RNA_pol_sigma_r3/r4-like"/>
</dbReference>
<evidence type="ECO:0000313" key="7">
    <source>
        <dbReference type="EMBL" id="MPL86927.1"/>
    </source>
</evidence>
<dbReference type="GO" id="GO:0003677">
    <property type="term" value="F:DNA binding"/>
    <property type="evidence" value="ECO:0007669"/>
    <property type="project" value="UniProtKB-KW"/>
</dbReference>
<comment type="similarity">
    <text evidence="1">Belongs to the sigma-70 factor family. ECF subfamily.</text>
</comment>
<dbReference type="PANTHER" id="PTHR43133">
    <property type="entry name" value="RNA POLYMERASE ECF-TYPE SIGMA FACTO"/>
    <property type="match status" value="1"/>
</dbReference>
<gene>
    <name evidence="7" type="ORF">SDC9_32914</name>
</gene>
<evidence type="ECO:0000256" key="5">
    <source>
        <dbReference type="ARBA" id="ARBA00023163"/>
    </source>
</evidence>
<dbReference type="Gene3D" id="1.10.10.10">
    <property type="entry name" value="Winged helix-like DNA-binding domain superfamily/Winged helix DNA-binding domain"/>
    <property type="match status" value="1"/>
</dbReference>
<dbReference type="InterPro" id="IPR036388">
    <property type="entry name" value="WH-like_DNA-bd_sf"/>
</dbReference>
<dbReference type="InterPro" id="IPR007627">
    <property type="entry name" value="RNA_pol_sigma70_r2"/>
</dbReference>